<evidence type="ECO:0000256" key="1">
    <source>
        <dbReference type="ARBA" id="ARBA00022723"/>
    </source>
</evidence>
<dbReference type="InParanoid" id="A0A194WUJ5"/>
<dbReference type="PANTHER" id="PTHR47840">
    <property type="entry name" value="ZN(II)2CYS6 TRANSCRIPTION FACTOR (EUROFUNG)-RELATED"/>
    <property type="match status" value="1"/>
</dbReference>
<dbReference type="AlphaFoldDB" id="A0A194WUJ5"/>
<dbReference type="CDD" id="cd00067">
    <property type="entry name" value="GAL4"/>
    <property type="match status" value="1"/>
</dbReference>
<dbReference type="OrthoDB" id="6509908at2759"/>
<evidence type="ECO:0000313" key="7">
    <source>
        <dbReference type="EMBL" id="KUJ11630.1"/>
    </source>
</evidence>
<dbReference type="RefSeq" id="XP_018065985.1">
    <property type="nucleotide sequence ID" value="XM_018212295.1"/>
</dbReference>
<dbReference type="CDD" id="cd12148">
    <property type="entry name" value="fungal_TF_MHR"/>
    <property type="match status" value="1"/>
</dbReference>
<dbReference type="SMART" id="SM00066">
    <property type="entry name" value="GAL4"/>
    <property type="match status" value="1"/>
</dbReference>
<dbReference type="GO" id="GO:0006351">
    <property type="term" value="P:DNA-templated transcription"/>
    <property type="evidence" value="ECO:0007669"/>
    <property type="project" value="InterPro"/>
</dbReference>
<keyword evidence="8" id="KW-1185">Reference proteome</keyword>
<organism evidence="7 8">
    <name type="scientific">Mollisia scopiformis</name>
    <name type="common">Conifer needle endophyte fungus</name>
    <name type="synonym">Phialocephala scopiformis</name>
    <dbReference type="NCBI Taxonomy" id="149040"/>
    <lineage>
        <taxon>Eukaryota</taxon>
        <taxon>Fungi</taxon>
        <taxon>Dikarya</taxon>
        <taxon>Ascomycota</taxon>
        <taxon>Pezizomycotina</taxon>
        <taxon>Leotiomycetes</taxon>
        <taxon>Helotiales</taxon>
        <taxon>Mollisiaceae</taxon>
        <taxon>Mollisia</taxon>
    </lineage>
</organism>
<keyword evidence="5" id="KW-0175">Coiled coil</keyword>
<dbReference type="SUPFAM" id="SSF57701">
    <property type="entry name" value="Zn2/Cys6 DNA-binding domain"/>
    <property type="match status" value="1"/>
</dbReference>
<evidence type="ECO:0000313" key="8">
    <source>
        <dbReference type="Proteomes" id="UP000070700"/>
    </source>
</evidence>
<feature type="coiled-coil region" evidence="5">
    <location>
        <begin position="59"/>
        <end position="86"/>
    </location>
</feature>
<dbReference type="STRING" id="149040.A0A194WUJ5"/>
<dbReference type="Gene3D" id="4.10.240.10">
    <property type="entry name" value="Zn(2)-C6 fungal-type DNA-binding domain"/>
    <property type="match status" value="1"/>
</dbReference>
<dbReference type="GO" id="GO:0003677">
    <property type="term" value="F:DNA binding"/>
    <property type="evidence" value="ECO:0007669"/>
    <property type="project" value="InterPro"/>
</dbReference>
<evidence type="ECO:0000256" key="4">
    <source>
        <dbReference type="ARBA" id="ARBA00023242"/>
    </source>
</evidence>
<dbReference type="InterPro" id="IPR001138">
    <property type="entry name" value="Zn2Cys6_DnaBD"/>
</dbReference>
<dbReference type="Proteomes" id="UP000070700">
    <property type="component" value="Unassembled WGS sequence"/>
</dbReference>
<proteinExistence type="predicted"/>
<evidence type="ECO:0000256" key="2">
    <source>
        <dbReference type="ARBA" id="ARBA00023015"/>
    </source>
</evidence>
<evidence type="ECO:0000259" key="6">
    <source>
        <dbReference type="PROSITE" id="PS50048"/>
    </source>
</evidence>
<dbReference type="PROSITE" id="PS00463">
    <property type="entry name" value="ZN2_CY6_FUNGAL_1"/>
    <property type="match status" value="1"/>
</dbReference>
<dbReference type="GO" id="GO:0008270">
    <property type="term" value="F:zinc ion binding"/>
    <property type="evidence" value="ECO:0007669"/>
    <property type="project" value="InterPro"/>
</dbReference>
<reference evidence="7 8" key="1">
    <citation type="submission" date="2015-10" db="EMBL/GenBank/DDBJ databases">
        <title>Full genome of DAOMC 229536 Phialocephala scopiformis, a fungal endophyte of spruce producing the potent anti-insectan compound rugulosin.</title>
        <authorList>
            <consortium name="DOE Joint Genome Institute"/>
            <person name="Walker A.K."/>
            <person name="Frasz S.L."/>
            <person name="Seifert K.A."/>
            <person name="Miller J.D."/>
            <person name="Mondo S.J."/>
            <person name="Labutti K."/>
            <person name="Lipzen A."/>
            <person name="Dockter R."/>
            <person name="Kennedy M."/>
            <person name="Grigoriev I.V."/>
            <person name="Spatafora J.W."/>
        </authorList>
    </citation>
    <scope>NUCLEOTIDE SEQUENCE [LARGE SCALE GENOMIC DNA]</scope>
    <source>
        <strain evidence="7 8">CBS 120377</strain>
    </source>
</reference>
<evidence type="ECO:0000256" key="5">
    <source>
        <dbReference type="SAM" id="Coils"/>
    </source>
</evidence>
<dbReference type="PANTHER" id="PTHR47840:SF1">
    <property type="entry name" value="ZN(II)2CYS6 TRANSCRIPTION FACTOR (EUROFUNG)"/>
    <property type="match status" value="1"/>
</dbReference>
<accession>A0A194WUJ5</accession>
<sequence>MNTPSSASDRPPKRLRLGTRSCAECRRRKVRCIFGTNKEICNECALHDAECVPQGGKKVTSDRQDNQEVNQKLANLEEMVRRICNTMDLSMESSNIGSSTISHSTTDPFADAPLLNLFKDAMLIQDLDTLPRSALKTPRDNRFKSCMKTFRLLLPNADDLNTIFTTSQLFWKIWQKGQGLVFDPDPQNFDSVRSATSFIHGSMDSDNPARVAKAVLFVAFCIQQLPNNVVNNHTFLTADPEARSDSYILLADMLLSIGENSMPTIDGLECLDILAKLYMNMGKPRESWLSIRRAINLALLLRLHGSNGTTKARERNIWSHLWAGDRYLSMVLGLPSATTDSYPGISRPLAGSSIAEGIIYEIAIMAGKVNERNQNSATADYETTVQLDQQLRNCLHQIPSDWWNAQPSASTPIEMVYGLQVLKLQFYMLQKVMHQPYMLKSFEDSQYEPSNSAACDASREMIYAYQTLRNHNQMELIICDLMDFQVFTAAVVLVIKHLWGPTPCAFREKGDWELVQSVTASLKKVASRMECNVAGQAFEILEYLTTAYSGTYSGPGQFEAVIPYFGKVKINRIQPRNSAPQTEPLDFPTDGLMEFPSTIDLATNSFEPLFWNESVDFLSGPELGIDWTSLIDEGVNYDWSQHFDPTQLGGPIIGDGSTFLSV</sequence>
<name>A0A194WUJ5_MOLSC</name>
<dbReference type="SMART" id="SM00906">
    <property type="entry name" value="Fungal_trans"/>
    <property type="match status" value="1"/>
</dbReference>
<dbReference type="InterPro" id="IPR036864">
    <property type="entry name" value="Zn2-C6_fun-type_DNA-bd_sf"/>
</dbReference>
<dbReference type="GO" id="GO:0000981">
    <property type="term" value="F:DNA-binding transcription factor activity, RNA polymerase II-specific"/>
    <property type="evidence" value="ECO:0007669"/>
    <property type="project" value="InterPro"/>
</dbReference>
<dbReference type="PROSITE" id="PS50048">
    <property type="entry name" value="ZN2_CY6_FUNGAL_2"/>
    <property type="match status" value="1"/>
</dbReference>
<dbReference type="GeneID" id="28822021"/>
<gene>
    <name evidence="7" type="ORF">LY89DRAFT_654308</name>
</gene>
<keyword evidence="1" id="KW-0479">Metal-binding</keyword>
<feature type="domain" description="Zn(2)-C6 fungal-type" evidence="6">
    <location>
        <begin position="21"/>
        <end position="52"/>
    </location>
</feature>
<keyword evidence="3" id="KW-0804">Transcription</keyword>
<dbReference type="KEGG" id="psco:LY89DRAFT_654308"/>
<evidence type="ECO:0000256" key="3">
    <source>
        <dbReference type="ARBA" id="ARBA00023163"/>
    </source>
</evidence>
<keyword evidence="4" id="KW-0539">Nucleus</keyword>
<dbReference type="EMBL" id="KQ947426">
    <property type="protein sequence ID" value="KUJ11630.1"/>
    <property type="molecule type" value="Genomic_DNA"/>
</dbReference>
<dbReference type="InterPro" id="IPR007219">
    <property type="entry name" value="XnlR_reg_dom"/>
</dbReference>
<protein>
    <recommendedName>
        <fullName evidence="6">Zn(2)-C6 fungal-type domain-containing protein</fullName>
    </recommendedName>
</protein>
<keyword evidence="2" id="KW-0805">Transcription regulation</keyword>